<dbReference type="Gene3D" id="3.40.1160.10">
    <property type="entry name" value="Acetylglutamate kinase-like"/>
    <property type="match status" value="2"/>
</dbReference>
<proteinExistence type="predicted"/>
<dbReference type="InterPro" id="IPR001048">
    <property type="entry name" value="Asp/Glu/Uridylate_kinase"/>
</dbReference>
<dbReference type="Gramene" id="PHT74605">
    <property type="protein sequence ID" value="PHT74605"/>
    <property type="gene ID" value="T459_21882"/>
</dbReference>
<dbReference type="GO" id="GO:0006526">
    <property type="term" value="P:L-arginine biosynthetic process"/>
    <property type="evidence" value="ECO:0000318"/>
    <property type="project" value="GO_Central"/>
</dbReference>
<keyword evidence="5" id="KW-1185">Reference proteome</keyword>
<sequence>MKSRALQASVIADLVVLLSCVGMRIVFVMKVVLKSTNGLCTASLIDNYHIPVIASIVADKSGQSYNINADTTTGELAAALRDEKLILLTDVAGILEDRNDPGSLVSYCVRSMDQGVRTASIIDGRLEHYLLLEILTDEGAGIMITG</sequence>
<keyword evidence="2" id="KW-0812">Transmembrane</keyword>
<evidence type="ECO:0000256" key="1">
    <source>
        <dbReference type="ARBA" id="ARBA00022679"/>
    </source>
</evidence>
<accession>A0A2G2YYB0</accession>
<evidence type="ECO:0000313" key="4">
    <source>
        <dbReference type="EMBL" id="PHT74605.1"/>
    </source>
</evidence>
<keyword evidence="2" id="KW-0472">Membrane</keyword>
<dbReference type="SMR" id="A0A2G2YYB0"/>
<feature type="transmembrane region" description="Helical" evidence="2">
    <location>
        <begin position="6"/>
        <end position="27"/>
    </location>
</feature>
<dbReference type="InterPro" id="IPR036393">
    <property type="entry name" value="AceGlu_kinase-like_sf"/>
</dbReference>
<dbReference type="STRING" id="4072.A0A2G2YYB0"/>
<comment type="caution">
    <text evidence="4">The sequence shown here is derived from an EMBL/GenBank/DDBJ whole genome shotgun (WGS) entry which is preliminary data.</text>
</comment>
<keyword evidence="2" id="KW-1133">Transmembrane helix</keyword>
<evidence type="ECO:0000313" key="5">
    <source>
        <dbReference type="Proteomes" id="UP000222542"/>
    </source>
</evidence>
<feature type="domain" description="Aspartate/glutamate/uridylate kinase" evidence="3">
    <location>
        <begin position="43"/>
        <end position="99"/>
    </location>
</feature>
<dbReference type="SUPFAM" id="SSF53633">
    <property type="entry name" value="Carbamate kinase-like"/>
    <property type="match status" value="1"/>
</dbReference>
<evidence type="ECO:0000259" key="3">
    <source>
        <dbReference type="Pfam" id="PF00696"/>
    </source>
</evidence>
<dbReference type="PANTHER" id="PTHR23342">
    <property type="entry name" value="N-ACETYLGLUTAMATE SYNTHASE"/>
    <property type="match status" value="1"/>
</dbReference>
<keyword evidence="1" id="KW-0808">Transferase</keyword>
<protein>
    <submittedName>
        <fullName evidence="4">Acetylglutamate kinase</fullName>
    </submittedName>
</protein>
<name>A0A2G2YYB0_CAPAN</name>
<organism evidence="4 5">
    <name type="scientific">Capsicum annuum</name>
    <name type="common">Capsicum pepper</name>
    <dbReference type="NCBI Taxonomy" id="4072"/>
    <lineage>
        <taxon>Eukaryota</taxon>
        <taxon>Viridiplantae</taxon>
        <taxon>Streptophyta</taxon>
        <taxon>Embryophyta</taxon>
        <taxon>Tracheophyta</taxon>
        <taxon>Spermatophyta</taxon>
        <taxon>Magnoliopsida</taxon>
        <taxon>eudicotyledons</taxon>
        <taxon>Gunneridae</taxon>
        <taxon>Pentapetalae</taxon>
        <taxon>asterids</taxon>
        <taxon>lamiids</taxon>
        <taxon>Solanales</taxon>
        <taxon>Solanaceae</taxon>
        <taxon>Solanoideae</taxon>
        <taxon>Capsiceae</taxon>
        <taxon>Capsicum</taxon>
    </lineage>
</organism>
<reference evidence="4 5" key="2">
    <citation type="journal article" date="2017" name="Genome Biol.">
        <title>New reference genome sequences of hot pepper reveal the massive evolution of plant disease-resistance genes by retroduplication.</title>
        <authorList>
            <person name="Kim S."/>
            <person name="Park J."/>
            <person name="Yeom S.I."/>
            <person name="Kim Y.M."/>
            <person name="Seo E."/>
            <person name="Kim K.T."/>
            <person name="Kim M.S."/>
            <person name="Lee J.M."/>
            <person name="Cheong K."/>
            <person name="Shin H.S."/>
            <person name="Kim S.B."/>
            <person name="Han K."/>
            <person name="Lee J."/>
            <person name="Park M."/>
            <person name="Lee H.A."/>
            <person name="Lee H.Y."/>
            <person name="Lee Y."/>
            <person name="Oh S."/>
            <person name="Lee J.H."/>
            <person name="Choi E."/>
            <person name="Choi E."/>
            <person name="Lee S.E."/>
            <person name="Jeon J."/>
            <person name="Kim H."/>
            <person name="Choi G."/>
            <person name="Song H."/>
            <person name="Lee J."/>
            <person name="Lee S.C."/>
            <person name="Kwon J.K."/>
            <person name="Lee H.Y."/>
            <person name="Koo N."/>
            <person name="Hong Y."/>
            <person name="Kim R.W."/>
            <person name="Kang W.H."/>
            <person name="Huh J.H."/>
            <person name="Kang B.C."/>
            <person name="Yang T.J."/>
            <person name="Lee Y.H."/>
            <person name="Bennetzen J.L."/>
            <person name="Choi D."/>
        </authorList>
    </citation>
    <scope>NUCLEOTIDE SEQUENCE [LARGE SCALE GENOMIC DNA]</scope>
    <source>
        <strain evidence="5">cv. CM334</strain>
    </source>
</reference>
<keyword evidence="4" id="KW-0418">Kinase</keyword>
<dbReference type="Proteomes" id="UP000222542">
    <property type="component" value="Unassembled WGS sequence"/>
</dbReference>
<dbReference type="AlphaFoldDB" id="A0A2G2YYB0"/>
<dbReference type="EMBL" id="AYRZ02000008">
    <property type="protein sequence ID" value="PHT74605.1"/>
    <property type="molecule type" value="Genomic_DNA"/>
</dbReference>
<reference evidence="4 5" key="1">
    <citation type="journal article" date="2014" name="Nat. Genet.">
        <title>Genome sequence of the hot pepper provides insights into the evolution of pungency in Capsicum species.</title>
        <authorList>
            <person name="Kim S."/>
            <person name="Park M."/>
            <person name="Yeom S.I."/>
            <person name="Kim Y.M."/>
            <person name="Lee J.M."/>
            <person name="Lee H.A."/>
            <person name="Seo E."/>
            <person name="Choi J."/>
            <person name="Cheong K."/>
            <person name="Kim K.T."/>
            <person name="Jung K."/>
            <person name="Lee G.W."/>
            <person name="Oh S.K."/>
            <person name="Bae C."/>
            <person name="Kim S.B."/>
            <person name="Lee H.Y."/>
            <person name="Kim S.Y."/>
            <person name="Kim M.S."/>
            <person name="Kang B.C."/>
            <person name="Jo Y.D."/>
            <person name="Yang H.B."/>
            <person name="Jeong H.J."/>
            <person name="Kang W.H."/>
            <person name="Kwon J.K."/>
            <person name="Shin C."/>
            <person name="Lim J.Y."/>
            <person name="Park J.H."/>
            <person name="Huh J.H."/>
            <person name="Kim J.S."/>
            <person name="Kim B.D."/>
            <person name="Cohen O."/>
            <person name="Paran I."/>
            <person name="Suh M.C."/>
            <person name="Lee S.B."/>
            <person name="Kim Y.K."/>
            <person name="Shin Y."/>
            <person name="Noh S.J."/>
            <person name="Park J."/>
            <person name="Seo Y.S."/>
            <person name="Kwon S.Y."/>
            <person name="Kim H.A."/>
            <person name="Park J.M."/>
            <person name="Kim H.J."/>
            <person name="Choi S.B."/>
            <person name="Bosland P.W."/>
            <person name="Reeves G."/>
            <person name="Jo S.H."/>
            <person name="Lee B.W."/>
            <person name="Cho H.T."/>
            <person name="Choi H.S."/>
            <person name="Lee M.S."/>
            <person name="Yu Y."/>
            <person name="Do Choi Y."/>
            <person name="Park B.S."/>
            <person name="van Deynze A."/>
            <person name="Ashrafi H."/>
            <person name="Hill T."/>
            <person name="Kim W.T."/>
            <person name="Pai H.S."/>
            <person name="Ahn H.K."/>
            <person name="Yeam I."/>
            <person name="Giovannoni J.J."/>
            <person name="Rose J.K."/>
            <person name="Sorensen I."/>
            <person name="Lee S.J."/>
            <person name="Kim R.W."/>
            <person name="Choi I.Y."/>
            <person name="Choi B.S."/>
            <person name="Lim J.S."/>
            <person name="Lee Y.H."/>
            <person name="Choi D."/>
        </authorList>
    </citation>
    <scope>NUCLEOTIDE SEQUENCE [LARGE SCALE GENOMIC DNA]</scope>
    <source>
        <strain evidence="5">cv. CM334</strain>
    </source>
</reference>
<dbReference type="Pfam" id="PF00696">
    <property type="entry name" value="AA_kinase"/>
    <property type="match status" value="1"/>
</dbReference>
<evidence type="ECO:0000256" key="2">
    <source>
        <dbReference type="SAM" id="Phobius"/>
    </source>
</evidence>
<gene>
    <name evidence="4" type="ORF">T459_21882</name>
</gene>
<dbReference type="PANTHER" id="PTHR23342:SF0">
    <property type="entry name" value="N-ACETYLGLUTAMATE SYNTHASE, MITOCHONDRIAL"/>
    <property type="match status" value="1"/>
</dbReference>
<dbReference type="GO" id="GO:0003991">
    <property type="term" value="F:acetylglutamate kinase activity"/>
    <property type="evidence" value="ECO:0000318"/>
    <property type="project" value="GO_Central"/>
</dbReference>